<dbReference type="AlphaFoldDB" id="A0AAW0UPS7"/>
<comment type="caution">
    <text evidence="13">The sequence shown here is derived from an EMBL/GenBank/DDBJ whole genome shotgun (WGS) entry which is preliminary data.</text>
</comment>
<organism evidence="13 14">
    <name type="scientific">Scylla paramamosain</name>
    <name type="common">Mud crab</name>
    <dbReference type="NCBI Taxonomy" id="85552"/>
    <lineage>
        <taxon>Eukaryota</taxon>
        <taxon>Metazoa</taxon>
        <taxon>Ecdysozoa</taxon>
        <taxon>Arthropoda</taxon>
        <taxon>Crustacea</taxon>
        <taxon>Multicrustacea</taxon>
        <taxon>Malacostraca</taxon>
        <taxon>Eumalacostraca</taxon>
        <taxon>Eucarida</taxon>
        <taxon>Decapoda</taxon>
        <taxon>Pleocyemata</taxon>
        <taxon>Brachyura</taxon>
        <taxon>Eubrachyura</taxon>
        <taxon>Portunoidea</taxon>
        <taxon>Portunidae</taxon>
        <taxon>Portuninae</taxon>
        <taxon>Scylla</taxon>
    </lineage>
</organism>
<evidence type="ECO:0000256" key="9">
    <source>
        <dbReference type="ARBA" id="ARBA00023006"/>
    </source>
</evidence>
<evidence type="ECO:0000256" key="1">
    <source>
        <dbReference type="ARBA" id="ARBA00004184"/>
    </source>
</evidence>
<sequence length="148" mass="16607">MEEEGQIQEPPALGVDGQPPPQETKQEQGSKVQPTKKSNLPSLPTLALGGQFIKQKFRMALLVDVLLKATGDAPIMKKKKWAVEGEKRVGWVADFIRKYLKMDQNDSLFVYVNQSFAPAPDQVVRNLYECFGSDGKLVLHYCRTQAWG</sequence>
<feature type="region of interest" description="Disordered" evidence="12">
    <location>
        <begin position="1"/>
        <end position="43"/>
    </location>
</feature>
<dbReference type="GO" id="GO:0000422">
    <property type="term" value="P:autophagy of mitochondrion"/>
    <property type="evidence" value="ECO:0007669"/>
    <property type="project" value="TreeGrafter"/>
</dbReference>
<dbReference type="GO" id="GO:0034727">
    <property type="term" value="P:piecemeal microautophagy of the nucleus"/>
    <property type="evidence" value="ECO:0007669"/>
    <property type="project" value="TreeGrafter"/>
</dbReference>
<accession>A0AAW0UPS7</accession>
<evidence type="ECO:0000256" key="12">
    <source>
        <dbReference type="SAM" id="MobiDB-lite"/>
    </source>
</evidence>
<comment type="function">
    <text evidence="11">Ubiquitin-like protein involved in autophagic vesicle formation.</text>
</comment>
<dbReference type="GO" id="GO:0097352">
    <property type="term" value="P:autophagosome maturation"/>
    <property type="evidence" value="ECO:0007669"/>
    <property type="project" value="TreeGrafter"/>
</dbReference>
<dbReference type="EMBL" id="JARAKH010000009">
    <property type="protein sequence ID" value="KAK8401001.1"/>
    <property type="molecule type" value="Genomic_DNA"/>
</dbReference>
<gene>
    <name evidence="13" type="ORF">O3P69_002644</name>
</gene>
<reference evidence="13 14" key="1">
    <citation type="submission" date="2023-03" db="EMBL/GenBank/DDBJ databases">
        <title>High-quality genome of Scylla paramamosain provides insights in environmental adaptation.</title>
        <authorList>
            <person name="Zhang L."/>
        </authorList>
    </citation>
    <scope>NUCLEOTIDE SEQUENCE [LARGE SCALE GENOMIC DNA]</scope>
    <source>
        <strain evidence="13">LZ_2023a</strain>
        <tissue evidence="13">Muscle</tissue>
    </source>
</reference>
<comment type="subunit">
    <text evidence="11">Forms a conjugate with ATG5.</text>
</comment>
<dbReference type="GO" id="GO:0019776">
    <property type="term" value="F:Atg8-family ligase activity"/>
    <property type="evidence" value="ECO:0007669"/>
    <property type="project" value="TreeGrafter"/>
</dbReference>
<keyword evidence="9 11" id="KW-0072">Autophagy</keyword>
<dbReference type="InterPro" id="IPR007242">
    <property type="entry name" value="Atg12"/>
</dbReference>
<keyword evidence="6 11" id="KW-1017">Isopeptide bond</keyword>
<dbReference type="PANTHER" id="PTHR13385:SF0">
    <property type="entry name" value="UBIQUITIN-LIKE PROTEIN ATG12"/>
    <property type="match status" value="1"/>
</dbReference>
<evidence type="ECO:0000313" key="14">
    <source>
        <dbReference type="Proteomes" id="UP001487740"/>
    </source>
</evidence>
<dbReference type="Pfam" id="PF04110">
    <property type="entry name" value="APG12"/>
    <property type="match status" value="1"/>
</dbReference>
<dbReference type="GO" id="GO:0034045">
    <property type="term" value="C:phagophore assembly site membrane"/>
    <property type="evidence" value="ECO:0007669"/>
    <property type="project" value="TreeGrafter"/>
</dbReference>
<evidence type="ECO:0000256" key="3">
    <source>
        <dbReference type="ARBA" id="ARBA00007778"/>
    </source>
</evidence>
<evidence type="ECO:0000256" key="4">
    <source>
        <dbReference type="ARBA" id="ARBA00015875"/>
    </source>
</evidence>
<keyword evidence="7 11" id="KW-0833">Ubl conjugation pathway</keyword>
<evidence type="ECO:0000313" key="13">
    <source>
        <dbReference type="EMBL" id="KAK8401001.1"/>
    </source>
</evidence>
<proteinExistence type="inferred from homology"/>
<dbReference type="FunFam" id="3.10.20.90:FF:000117">
    <property type="entry name" value="Ubiquitin-like protein ATG12"/>
    <property type="match status" value="1"/>
</dbReference>
<evidence type="ECO:0000256" key="7">
    <source>
        <dbReference type="ARBA" id="ARBA00022786"/>
    </source>
</evidence>
<evidence type="ECO:0000256" key="8">
    <source>
        <dbReference type="ARBA" id="ARBA00022990"/>
    </source>
</evidence>
<dbReference type="GO" id="GO:0012505">
    <property type="term" value="C:endomembrane system"/>
    <property type="evidence" value="ECO:0007669"/>
    <property type="project" value="UniProtKB-SubCell"/>
</dbReference>
<dbReference type="GO" id="GO:0061723">
    <property type="term" value="P:glycophagy"/>
    <property type="evidence" value="ECO:0007669"/>
    <property type="project" value="TreeGrafter"/>
</dbReference>
<dbReference type="GO" id="GO:0000421">
    <property type="term" value="C:autophagosome membrane"/>
    <property type="evidence" value="ECO:0007669"/>
    <property type="project" value="TreeGrafter"/>
</dbReference>
<keyword evidence="8" id="KW-0007">Acetylation</keyword>
<evidence type="ECO:0000256" key="10">
    <source>
        <dbReference type="ARBA" id="ARBA00023136"/>
    </source>
</evidence>
<dbReference type="InterPro" id="IPR029071">
    <property type="entry name" value="Ubiquitin-like_domsf"/>
</dbReference>
<dbReference type="GO" id="GO:0000045">
    <property type="term" value="P:autophagosome assembly"/>
    <property type="evidence" value="ECO:0007669"/>
    <property type="project" value="InterPro"/>
</dbReference>
<dbReference type="PANTHER" id="PTHR13385">
    <property type="entry name" value="AUTOPHAGY PROTEIN 12"/>
    <property type="match status" value="1"/>
</dbReference>
<protein>
    <recommendedName>
        <fullName evidence="4 11">Ubiquitin-like protein ATG12</fullName>
    </recommendedName>
</protein>
<dbReference type="CDD" id="cd01612">
    <property type="entry name" value="Ubl_ATG12"/>
    <property type="match status" value="1"/>
</dbReference>
<dbReference type="Gene3D" id="3.10.20.90">
    <property type="entry name" value="Phosphatidylinositol 3-kinase Catalytic Subunit, Chain A, domain 1"/>
    <property type="match status" value="1"/>
</dbReference>
<evidence type="ECO:0000256" key="5">
    <source>
        <dbReference type="ARBA" id="ARBA00022490"/>
    </source>
</evidence>
<keyword evidence="14" id="KW-1185">Reference proteome</keyword>
<evidence type="ECO:0000256" key="11">
    <source>
        <dbReference type="RuleBase" id="RU361201"/>
    </source>
</evidence>
<evidence type="ECO:0000256" key="2">
    <source>
        <dbReference type="ARBA" id="ARBA00004496"/>
    </source>
</evidence>
<name>A0AAW0UPS7_SCYPA</name>
<keyword evidence="5" id="KW-0963">Cytoplasm</keyword>
<dbReference type="Proteomes" id="UP001487740">
    <property type="component" value="Unassembled WGS sequence"/>
</dbReference>
<evidence type="ECO:0000256" key="6">
    <source>
        <dbReference type="ARBA" id="ARBA00022499"/>
    </source>
</evidence>
<comment type="similarity">
    <text evidence="3 11">Belongs to the ATG12 family.</text>
</comment>
<feature type="compositionally biased region" description="Polar residues" evidence="12">
    <location>
        <begin position="27"/>
        <end position="42"/>
    </location>
</feature>
<keyword evidence="10" id="KW-0472">Membrane</keyword>
<dbReference type="GO" id="GO:0034274">
    <property type="term" value="C:Atg12-Atg5-Atg16 complex"/>
    <property type="evidence" value="ECO:0007669"/>
    <property type="project" value="TreeGrafter"/>
</dbReference>
<comment type="subcellular location">
    <subcellularLocation>
        <location evidence="2">Cytoplasm</location>
    </subcellularLocation>
    <subcellularLocation>
        <location evidence="1">Endomembrane system</location>
        <topology evidence="1">Peripheral membrane protein</topology>
    </subcellularLocation>
</comment>
<dbReference type="SUPFAM" id="SSF54236">
    <property type="entry name" value="Ubiquitin-like"/>
    <property type="match status" value="1"/>
</dbReference>